<keyword evidence="2" id="KW-1133">Transmembrane helix</keyword>
<dbReference type="InterPro" id="IPR000601">
    <property type="entry name" value="PKD_dom"/>
</dbReference>
<dbReference type="PROSITE" id="PS51841">
    <property type="entry name" value="LTD"/>
    <property type="match status" value="2"/>
</dbReference>
<dbReference type="InterPro" id="IPR013783">
    <property type="entry name" value="Ig-like_fold"/>
</dbReference>
<dbReference type="Pfam" id="PF18911">
    <property type="entry name" value="PKD_4"/>
    <property type="match status" value="1"/>
</dbReference>
<evidence type="ECO:0000259" key="3">
    <source>
        <dbReference type="PROSITE" id="PS50093"/>
    </source>
</evidence>
<evidence type="ECO:0000256" key="1">
    <source>
        <dbReference type="SAM" id="MobiDB-lite"/>
    </source>
</evidence>
<evidence type="ECO:0000313" key="6">
    <source>
        <dbReference type="Proteomes" id="UP000808388"/>
    </source>
</evidence>
<dbReference type="AlphaFoldDB" id="A0A9D6LP52"/>
<dbReference type="SUPFAM" id="SSF74853">
    <property type="entry name" value="Lamin A/C globular tail domain"/>
    <property type="match status" value="2"/>
</dbReference>
<dbReference type="Gene3D" id="2.60.40.10">
    <property type="entry name" value="Immunoglobulins"/>
    <property type="match status" value="1"/>
</dbReference>
<comment type="caution">
    <text evidence="5">The sequence shown here is derived from an EMBL/GenBank/DDBJ whole genome shotgun (WGS) entry which is preliminary data.</text>
</comment>
<reference evidence="5" key="1">
    <citation type="submission" date="2020-07" db="EMBL/GenBank/DDBJ databases">
        <title>Huge and variable diversity of episymbiotic CPR bacteria and DPANN archaea in groundwater ecosystems.</title>
        <authorList>
            <person name="He C.Y."/>
            <person name="Keren R."/>
            <person name="Whittaker M."/>
            <person name="Farag I.F."/>
            <person name="Doudna J."/>
            <person name="Cate J.H.D."/>
            <person name="Banfield J.F."/>
        </authorList>
    </citation>
    <scope>NUCLEOTIDE SEQUENCE</scope>
    <source>
        <strain evidence="5">NC_groundwater_972_Pr1_S-0.2um_49_27</strain>
    </source>
</reference>
<name>A0A9D6LP52_9BACT</name>
<dbReference type="InterPro" id="IPR001322">
    <property type="entry name" value="Lamin_tail_dom"/>
</dbReference>
<feature type="domain" description="LTD" evidence="4">
    <location>
        <begin position="304"/>
        <end position="439"/>
    </location>
</feature>
<gene>
    <name evidence="5" type="ORF">HY220_00375</name>
</gene>
<feature type="domain" description="LTD" evidence="4">
    <location>
        <begin position="18"/>
        <end position="138"/>
    </location>
</feature>
<feature type="region of interest" description="Disordered" evidence="1">
    <location>
        <begin position="202"/>
        <end position="229"/>
    </location>
</feature>
<feature type="domain" description="PKD" evidence="3">
    <location>
        <begin position="272"/>
        <end position="323"/>
    </location>
</feature>
<proteinExistence type="predicted"/>
<dbReference type="SUPFAM" id="SSF49299">
    <property type="entry name" value="PKD domain"/>
    <property type="match status" value="1"/>
</dbReference>
<dbReference type="EMBL" id="JACQCQ010000002">
    <property type="protein sequence ID" value="MBI3627193.1"/>
    <property type="molecule type" value="Genomic_DNA"/>
</dbReference>
<dbReference type="InterPro" id="IPR035986">
    <property type="entry name" value="PKD_dom_sf"/>
</dbReference>
<keyword evidence="2" id="KW-0472">Membrane</keyword>
<dbReference type="Gene3D" id="2.60.40.1260">
    <property type="entry name" value="Lamin Tail domain"/>
    <property type="match status" value="2"/>
</dbReference>
<dbReference type="InterPro" id="IPR036415">
    <property type="entry name" value="Lamin_tail_dom_sf"/>
</dbReference>
<dbReference type="CDD" id="cd00146">
    <property type="entry name" value="PKD"/>
    <property type="match status" value="1"/>
</dbReference>
<feature type="transmembrane region" description="Helical" evidence="2">
    <location>
        <begin position="478"/>
        <end position="498"/>
    </location>
</feature>
<dbReference type="PROSITE" id="PS50093">
    <property type="entry name" value="PKD"/>
    <property type="match status" value="1"/>
</dbReference>
<evidence type="ECO:0000256" key="2">
    <source>
        <dbReference type="SAM" id="Phobius"/>
    </source>
</evidence>
<dbReference type="Proteomes" id="UP000808388">
    <property type="component" value="Unassembled WGS sequence"/>
</dbReference>
<organism evidence="5 6">
    <name type="scientific">Candidatus Sungiibacteriota bacterium</name>
    <dbReference type="NCBI Taxonomy" id="2750080"/>
    <lineage>
        <taxon>Bacteria</taxon>
        <taxon>Candidatus Sungiibacteriota</taxon>
    </lineage>
</organism>
<evidence type="ECO:0000313" key="5">
    <source>
        <dbReference type="EMBL" id="MBI3627193.1"/>
    </source>
</evidence>
<evidence type="ECO:0000259" key="4">
    <source>
        <dbReference type="PROSITE" id="PS51841"/>
    </source>
</evidence>
<sequence>MDIAKTDWRRGGLYVWFLLFSFPSAALAGSVAINEVLFDPAGSDTGQEIIEFYNAGSDDVDLSGWQVYPDGIGYFIFPSGANIAAHSFLTLNLRKDGLNTASTYFFPGATANMGNSSGSAALFTAGDRTKDTIRTFVRYQKPGSAERKTWESTAADAGLWTVGQYVDISNFSEGGSIGLVSDGAAMGASAWKIYAAPTVGQTNSAAGGSDDSGPQNSDGSSTPESTAPQFSVAPLYTVPRLDVSITAESNGIIGAPHTFLGKAWLNKKPVTDHVRFLWNFDDGAVMEGPGVSHTFAFPGVYTVSLSVNSEEAVGSENQDVSITENHIALANVEPGADGFVSLINHSAVEVDLSGWMLKGKSNTQFTLPKNTFIRQNRTLILPNKTTGLDAESIQDLAFFYPNGVIVSAEPAFSIGQHSVAIASLADSGSSVRAINTSSRSLEDPRNKADLASVAGDRGVQAAATSSLAAIGLKERLRLGFLVGGMLLALLSGFGAVFLRRVIS</sequence>
<accession>A0A9D6LP52</accession>
<keyword evidence="2" id="KW-0812">Transmembrane</keyword>
<protein>
    <submittedName>
        <fullName evidence="5">Lamin tail domain-containing protein</fullName>
    </submittedName>
</protein>
<dbReference type="Pfam" id="PF00932">
    <property type="entry name" value="LTD"/>
    <property type="match status" value="1"/>
</dbReference>